<keyword evidence="2" id="KW-1185">Reference proteome</keyword>
<feature type="non-terminal residue" evidence="1">
    <location>
        <position position="111"/>
    </location>
</feature>
<gene>
    <name evidence="1" type="ORF">RPERSI_LOCUS3193</name>
</gene>
<proteinExistence type="predicted"/>
<protein>
    <submittedName>
        <fullName evidence="1">17763_t:CDS:1</fullName>
    </submittedName>
</protein>
<evidence type="ECO:0000313" key="2">
    <source>
        <dbReference type="Proteomes" id="UP000789920"/>
    </source>
</evidence>
<evidence type="ECO:0000313" key="1">
    <source>
        <dbReference type="EMBL" id="CAG8532348.1"/>
    </source>
</evidence>
<dbReference type="Proteomes" id="UP000789920">
    <property type="component" value="Unassembled WGS sequence"/>
</dbReference>
<name>A0ACA9LL18_9GLOM</name>
<organism evidence="1 2">
    <name type="scientific">Racocetra persica</name>
    <dbReference type="NCBI Taxonomy" id="160502"/>
    <lineage>
        <taxon>Eukaryota</taxon>
        <taxon>Fungi</taxon>
        <taxon>Fungi incertae sedis</taxon>
        <taxon>Mucoromycota</taxon>
        <taxon>Glomeromycotina</taxon>
        <taxon>Glomeromycetes</taxon>
        <taxon>Diversisporales</taxon>
        <taxon>Gigasporaceae</taxon>
        <taxon>Racocetra</taxon>
    </lineage>
</organism>
<sequence>MVSDLTVWRWLLFCNSNNDCERACGGLGECKSKCPNFYLKNNLKNDFDMHKCAVQFIIKVMHSDIKEPLPVQLVIKDTYRSLSIPAAEPKLGRINLNLQTRNMAIATHCRH</sequence>
<dbReference type="EMBL" id="CAJVQC010003798">
    <property type="protein sequence ID" value="CAG8532348.1"/>
    <property type="molecule type" value="Genomic_DNA"/>
</dbReference>
<comment type="caution">
    <text evidence="1">The sequence shown here is derived from an EMBL/GenBank/DDBJ whole genome shotgun (WGS) entry which is preliminary data.</text>
</comment>
<reference evidence="1" key="1">
    <citation type="submission" date="2021-06" db="EMBL/GenBank/DDBJ databases">
        <authorList>
            <person name="Kallberg Y."/>
            <person name="Tangrot J."/>
            <person name="Rosling A."/>
        </authorList>
    </citation>
    <scope>NUCLEOTIDE SEQUENCE</scope>
    <source>
        <strain evidence="1">MA461A</strain>
    </source>
</reference>
<accession>A0ACA9LL18</accession>